<evidence type="ECO:0000256" key="1">
    <source>
        <dbReference type="SAM" id="MobiDB-lite"/>
    </source>
</evidence>
<dbReference type="AlphaFoldDB" id="A0AAD7NGE5"/>
<organism evidence="2 3">
    <name type="scientific">Mycena maculata</name>
    <dbReference type="NCBI Taxonomy" id="230809"/>
    <lineage>
        <taxon>Eukaryota</taxon>
        <taxon>Fungi</taxon>
        <taxon>Dikarya</taxon>
        <taxon>Basidiomycota</taxon>
        <taxon>Agaricomycotina</taxon>
        <taxon>Agaricomycetes</taxon>
        <taxon>Agaricomycetidae</taxon>
        <taxon>Agaricales</taxon>
        <taxon>Marasmiineae</taxon>
        <taxon>Mycenaceae</taxon>
        <taxon>Mycena</taxon>
    </lineage>
</organism>
<evidence type="ECO:0008006" key="4">
    <source>
        <dbReference type="Google" id="ProtNLM"/>
    </source>
</evidence>
<feature type="non-terminal residue" evidence="2">
    <location>
        <position position="1"/>
    </location>
</feature>
<protein>
    <recommendedName>
        <fullName evidence="4">BED-type domain-containing protein</fullName>
    </recommendedName>
</protein>
<name>A0AAD7NGE5_9AGAR</name>
<gene>
    <name evidence="2" type="ORF">DFH07DRAFT_682224</name>
</gene>
<sequence>ESEDEVRPGGKRGPKSQTRDHFWPPVAVNANSEKRWSFKCRHCKHAFTFKRTVGKDQLFGDEKPAPALGNLATHYRQHHHGVPVPSDVQPGETRSISASSAKIMADFLVEGKLNPAINSTQKNFLKVFSAWIIEDDLPFTTVPLIICIHLLSIEIRLTNFLYLLAVALDNAAPNDILLRALARLLMEKFDIQFIPANSQIHCLAHVVNIMFTKVTKQMSHSSTPTLPWVLPMYKGMCKHLQASEGNAKFGCLRMAAAAGLEKLEFYYSKASDSQLNIIAT</sequence>
<feature type="region of interest" description="Disordered" evidence="1">
    <location>
        <begin position="1"/>
        <end position="23"/>
    </location>
</feature>
<reference evidence="2" key="1">
    <citation type="submission" date="2023-03" db="EMBL/GenBank/DDBJ databases">
        <title>Massive genome expansion in bonnet fungi (Mycena s.s.) driven by repeated elements and novel gene families across ecological guilds.</title>
        <authorList>
            <consortium name="Lawrence Berkeley National Laboratory"/>
            <person name="Harder C.B."/>
            <person name="Miyauchi S."/>
            <person name="Viragh M."/>
            <person name="Kuo A."/>
            <person name="Thoen E."/>
            <person name="Andreopoulos B."/>
            <person name="Lu D."/>
            <person name="Skrede I."/>
            <person name="Drula E."/>
            <person name="Henrissat B."/>
            <person name="Morin E."/>
            <person name="Kohler A."/>
            <person name="Barry K."/>
            <person name="LaButti K."/>
            <person name="Morin E."/>
            <person name="Salamov A."/>
            <person name="Lipzen A."/>
            <person name="Mereny Z."/>
            <person name="Hegedus B."/>
            <person name="Baldrian P."/>
            <person name="Stursova M."/>
            <person name="Weitz H."/>
            <person name="Taylor A."/>
            <person name="Grigoriev I.V."/>
            <person name="Nagy L.G."/>
            <person name="Martin F."/>
            <person name="Kauserud H."/>
        </authorList>
    </citation>
    <scope>NUCLEOTIDE SEQUENCE</scope>
    <source>
        <strain evidence="2">CBHHK188m</strain>
    </source>
</reference>
<dbReference type="EMBL" id="JARJLG010000051">
    <property type="protein sequence ID" value="KAJ7759812.1"/>
    <property type="molecule type" value="Genomic_DNA"/>
</dbReference>
<accession>A0AAD7NGE5</accession>
<feature type="non-terminal residue" evidence="2">
    <location>
        <position position="280"/>
    </location>
</feature>
<evidence type="ECO:0000313" key="3">
    <source>
        <dbReference type="Proteomes" id="UP001215280"/>
    </source>
</evidence>
<dbReference type="Proteomes" id="UP001215280">
    <property type="component" value="Unassembled WGS sequence"/>
</dbReference>
<proteinExistence type="predicted"/>
<comment type="caution">
    <text evidence="2">The sequence shown here is derived from an EMBL/GenBank/DDBJ whole genome shotgun (WGS) entry which is preliminary data.</text>
</comment>
<keyword evidence="3" id="KW-1185">Reference proteome</keyword>
<evidence type="ECO:0000313" key="2">
    <source>
        <dbReference type="EMBL" id="KAJ7759812.1"/>
    </source>
</evidence>